<feature type="transmembrane region" description="Helical" evidence="6">
    <location>
        <begin position="294"/>
        <end position="317"/>
    </location>
</feature>
<feature type="transmembrane region" description="Helical" evidence="6">
    <location>
        <begin position="369"/>
        <end position="389"/>
    </location>
</feature>
<keyword evidence="3" id="KW-0133">Cell shape</keyword>
<reference evidence="7 8" key="1">
    <citation type="submission" date="2022-06" db="EMBL/GenBank/DDBJ databases">
        <title>Isolation of gut microbiota from human fecal samples.</title>
        <authorList>
            <person name="Pamer E.G."/>
            <person name="Barat B."/>
            <person name="Waligurski E."/>
            <person name="Medina S."/>
            <person name="Paddock L."/>
            <person name="Mostad J."/>
        </authorList>
    </citation>
    <scope>NUCLEOTIDE SEQUENCE [LARGE SCALE GENOMIC DNA]</scope>
    <source>
        <strain evidence="7 8">DFI.6.1</strain>
    </source>
</reference>
<dbReference type="Pfam" id="PF01098">
    <property type="entry name" value="FTSW_RODA_SPOVE"/>
    <property type="match status" value="1"/>
</dbReference>
<keyword evidence="4 6" id="KW-1133">Transmembrane helix</keyword>
<evidence type="ECO:0000256" key="5">
    <source>
        <dbReference type="ARBA" id="ARBA00023136"/>
    </source>
</evidence>
<comment type="caution">
    <text evidence="7">The sequence shown here is derived from an EMBL/GenBank/DDBJ whole genome shotgun (WGS) entry which is preliminary data.</text>
</comment>
<organism evidence="7 8">
    <name type="scientific">Massilicoli timonensis</name>
    <dbReference type="NCBI Taxonomy" id="2015901"/>
    <lineage>
        <taxon>Bacteria</taxon>
        <taxon>Bacillati</taxon>
        <taxon>Bacillota</taxon>
        <taxon>Erysipelotrichia</taxon>
        <taxon>Erysipelotrichales</taxon>
        <taxon>Erysipelotrichaceae</taxon>
        <taxon>Massilicoli</taxon>
    </lineage>
</organism>
<feature type="transmembrane region" description="Helical" evidence="6">
    <location>
        <begin position="83"/>
        <end position="105"/>
    </location>
</feature>
<dbReference type="InterPro" id="IPR018365">
    <property type="entry name" value="Cell_cycle_FtsW-rel_CS"/>
</dbReference>
<sequence length="403" mass="44765">MEKPLAHVKVPKRYDYLLIIAVVLMGMTSLLAIYSAFPLLNADVSGTRLIIQQSMWFVIGCVVAAVILYLGNDNLFELAKLGYYILLGMLAVLFVGKLTNAYLGFNLPFITPVNGAVSWFQFPFGSFQPSEFMKVMLIIITAGVIDEHNQNKEFHSFQSDIQLFIKIIKWLAAPAVLIFIQPDTGILLVILIALAMMIACCGIRREWLFLAGGLLVAVLAVFFYLYYNHFSLLSDLFGDPYKLRRFVGWLDTENNKIGAGQQLYTALLALGSAGITGHGMQSEVVSLLEPQTDFIFAVFGQDFGLIGALFIVGLCLFLDYRLYRILIMSDQQFDKLIICGTLGMLLYQQIQNIGMVIGLLPITGITLPFISYGGSSLLSYFIIIGVVLNTSAKNTNVRKGFFL</sequence>
<feature type="transmembrane region" description="Helical" evidence="6">
    <location>
        <begin position="337"/>
        <end position="363"/>
    </location>
</feature>
<dbReference type="RefSeq" id="WP_178200343.1">
    <property type="nucleotide sequence ID" value="NZ_CANTYB010000033.1"/>
</dbReference>
<feature type="transmembrane region" description="Helical" evidence="6">
    <location>
        <begin position="49"/>
        <end position="71"/>
    </location>
</feature>
<name>A0ABT1SLR6_9FIRM</name>
<dbReference type="PANTHER" id="PTHR30474:SF1">
    <property type="entry name" value="PEPTIDOGLYCAN GLYCOSYLTRANSFERASE MRDB"/>
    <property type="match status" value="1"/>
</dbReference>
<evidence type="ECO:0000256" key="1">
    <source>
        <dbReference type="ARBA" id="ARBA00004141"/>
    </source>
</evidence>
<dbReference type="PROSITE" id="PS00428">
    <property type="entry name" value="FTSW_RODA_SPOVE"/>
    <property type="match status" value="1"/>
</dbReference>
<dbReference type="InterPro" id="IPR001182">
    <property type="entry name" value="FtsW/RodA"/>
</dbReference>
<gene>
    <name evidence="7" type="ORF">NE663_07820</name>
</gene>
<evidence type="ECO:0000313" key="7">
    <source>
        <dbReference type="EMBL" id="MCQ5122164.1"/>
    </source>
</evidence>
<feature type="transmembrane region" description="Helical" evidence="6">
    <location>
        <begin position="16"/>
        <end position="37"/>
    </location>
</feature>
<keyword evidence="8" id="KW-1185">Reference proteome</keyword>
<evidence type="ECO:0000256" key="3">
    <source>
        <dbReference type="ARBA" id="ARBA00022960"/>
    </source>
</evidence>
<evidence type="ECO:0000256" key="4">
    <source>
        <dbReference type="ARBA" id="ARBA00022989"/>
    </source>
</evidence>
<proteinExistence type="predicted"/>
<feature type="transmembrane region" description="Helical" evidence="6">
    <location>
        <begin position="208"/>
        <end position="227"/>
    </location>
</feature>
<accession>A0ABT1SLR6</accession>
<keyword evidence="5 6" id="KW-0472">Membrane</keyword>
<dbReference type="Proteomes" id="UP001524435">
    <property type="component" value="Unassembled WGS sequence"/>
</dbReference>
<evidence type="ECO:0000256" key="6">
    <source>
        <dbReference type="SAM" id="Phobius"/>
    </source>
</evidence>
<keyword evidence="2 6" id="KW-0812">Transmembrane</keyword>
<evidence type="ECO:0000256" key="2">
    <source>
        <dbReference type="ARBA" id="ARBA00022692"/>
    </source>
</evidence>
<dbReference type="EMBL" id="JANGCH010000010">
    <property type="protein sequence ID" value="MCQ5122164.1"/>
    <property type="molecule type" value="Genomic_DNA"/>
</dbReference>
<comment type="subcellular location">
    <subcellularLocation>
        <location evidence="1">Membrane</location>
        <topology evidence="1">Multi-pass membrane protein</topology>
    </subcellularLocation>
</comment>
<protein>
    <submittedName>
        <fullName evidence="7">FtsW/RodA/SpoVE family cell cycle protein</fullName>
    </submittedName>
</protein>
<dbReference type="PANTHER" id="PTHR30474">
    <property type="entry name" value="CELL CYCLE PROTEIN"/>
    <property type="match status" value="1"/>
</dbReference>
<evidence type="ECO:0000313" key="8">
    <source>
        <dbReference type="Proteomes" id="UP001524435"/>
    </source>
</evidence>